<name>A0A0L0W142_9BASI</name>
<keyword evidence="2" id="KW-1185">Reference proteome</keyword>
<comment type="caution">
    <text evidence="1">The sequence shown here is derived from an EMBL/GenBank/DDBJ whole genome shotgun (WGS) entry which is preliminary data.</text>
</comment>
<reference evidence="2" key="1">
    <citation type="submission" date="2014-03" db="EMBL/GenBank/DDBJ databases">
        <title>The Genome Sequence of Puccinia striiformis f. sp. tritici PST-78.</title>
        <authorList>
            <consortium name="The Broad Institute Genome Sequencing Platform"/>
            <person name="Cuomo C."/>
            <person name="Hulbert S."/>
            <person name="Chen X."/>
            <person name="Walker B."/>
            <person name="Young S.K."/>
            <person name="Zeng Q."/>
            <person name="Gargeya S."/>
            <person name="Fitzgerald M."/>
            <person name="Haas B."/>
            <person name="Abouelleil A."/>
            <person name="Alvarado L."/>
            <person name="Arachchi H.M."/>
            <person name="Berlin A.M."/>
            <person name="Chapman S.B."/>
            <person name="Goldberg J."/>
            <person name="Griggs A."/>
            <person name="Gujja S."/>
            <person name="Hansen M."/>
            <person name="Howarth C."/>
            <person name="Imamovic A."/>
            <person name="Larimer J."/>
            <person name="McCowan C."/>
            <person name="Montmayeur A."/>
            <person name="Murphy C."/>
            <person name="Neiman D."/>
            <person name="Pearson M."/>
            <person name="Priest M."/>
            <person name="Roberts A."/>
            <person name="Saif S."/>
            <person name="Shea T."/>
            <person name="Sisk P."/>
            <person name="Sykes S."/>
            <person name="Wortman J."/>
            <person name="Nusbaum C."/>
            <person name="Birren B."/>
        </authorList>
    </citation>
    <scope>NUCLEOTIDE SEQUENCE [LARGE SCALE GENOMIC DNA]</scope>
    <source>
        <strain evidence="2">race PST-78</strain>
    </source>
</reference>
<dbReference type="Proteomes" id="UP000054564">
    <property type="component" value="Unassembled WGS sequence"/>
</dbReference>
<dbReference type="EMBL" id="AJIL01000010">
    <property type="protein sequence ID" value="KNF04955.1"/>
    <property type="molecule type" value="Genomic_DNA"/>
</dbReference>
<evidence type="ECO:0000313" key="2">
    <source>
        <dbReference type="Proteomes" id="UP000054564"/>
    </source>
</evidence>
<organism evidence="1 2">
    <name type="scientific">Puccinia striiformis f. sp. tritici PST-78</name>
    <dbReference type="NCBI Taxonomy" id="1165861"/>
    <lineage>
        <taxon>Eukaryota</taxon>
        <taxon>Fungi</taxon>
        <taxon>Dikarya</taxon>
        <taxon>Basidiomycota</taxon>
        <taxon>Pucciniomycotina</taxon>
        <taxon>Pucciniomycetes</taxon>
        <taxon>Pucciniales</taxon>
        <taxon>Pucciniaceae</taxon>
        <taxon>Puccinia</taxon>
    </lineage>
</organism>
<proteinExistence type="predicted"/>
<accession>A0A0L0W142</accession>
<dbReference type="AlphaFoldDB" id="A0A0L0W142"/>
<dbReference type="STRING" id="1165861.A0A0L0W142"/>
<protein>
    <submittedName>
        <fullName evidence="1">Uncharacterized protein</fullName>
    </submittedName>
</protein>
<gene>
    <name evidence="1" type="ORF">PSTG_02008</name>
</gene>
<evidence type="ECO:0000313" key="1">
    <source>
        <dbReference type="EMBL" id="KNF04955.1"/>
    </source>
</evidence>
<sequence>MEQAIIHSMRWLGHPKENGKAHGSIVMNLFNENTTKKIIKGGLFFDGRYFSSVTYKKSPTQCFQCLEVGQTVRYCKNTPMCKLCGDTHNSRDCIADIPHHNCVKCIQREKKNNPDSEIDKTNVRFAHCSTSNKCPLKSKNFRPQVTSQ</sequence>